<dbReference type="InParanoid" id="A0A1J7IPP4"/>
<evidence type="ECO:0000256" key="1">
    <source>
        <dbReference type="SAM" id="MobiDB-lite"/>
    </source>
</evidence>
<feature type="compositionally biased region" description="Polar residues" evidence="1">
    <location>
        <begin position="174"/>
        <end position="188"/>
    </location>
</feature>
<feature type="region of interest" description="Disordered" evidence="1">
    <location>
        <begin position="100"/>
        <end position="121"/>
    </location>
</feature>
<keyword evidence="3" id="KW-1185">Reference proteome</keyword>
<proteinExistence type="predicted"/>
<sequence length="333" mass="36474">MPLPIPVSKENEPHTRVPPHRAVENLNDDEVNEEQEQGQRDEGRGSSNQMDSDNSRHEEDSDDEESSDTAENQHTVEKVQKAVLGRLVVKLDAKQAAVRVVERSTGQATQVTPQPAGDQATAPALGEDVEQAFQVDTQPAGKQATVPSAEDLDPALQATPQTPSRENPCPRTNGAKQRSLPNTAANPQSKKKETHQPSPPEPLQRANAVSRLTVLVNAFDTTNTRTGWLYPESLSEQLHILNRIGSAVRDSSRKQDLTNLEAGLLRLPWPSSTISVYGGRSSGNNKQAAPHWALGEFNNLDGRRYRMGSEFLAGYWRKDGGFTLRKAGQGLDE</sequence>
<feature type="region of interest" description="Disordered" evidence="1">
    <location>
        <begin position="138"/>
        <end position="207"/>
    </location>
</feature>
<feature type="region of interest" description="Disordered" evidence="1">
    <location>
        <begin position="1"/>
        <end position="77"/>
    </location>
</feature>
<organism evidence="2 3">
    <name type="scientific">Coniochaeta ligniaria NRRL 30616</name>
    <dbReference type="NCBI Taxonomy" id="1408157"/>
    <lineage>
        <taxon>Eukaryota</taxon>
        <taxon>Fungi</taxon>
        <taxon>Dikarya</taxon>
        <taxon>Ascomycota</taxon>
        <taxon>Pezizomycotina</taxon>
        <taxon>Sordariomycetes</taxon>
        <taxon>Sordariomycetidae</taxon>
        <taxon>Coniochaetales</taxon>
        <taxon>Coniochaetaceae</taxon>
        <taxon>Coniochaeta</taxon>
    </lineage>
</organism>
<accession>A0A1J7IPP4</accession>
<gene>
    <name evidence="2" type="ORF">CONLIGDRAFT_649923</name>
</gene>
<dbReference type="Proteomes" id="UP000182658">
    <property type="component" value="Unassembled WGS sequence"/>
</dbReference>
<evidence type="ECO:0000313" key="3">
    <source>
        <dbReference type="Proteomes" id="UP000182658"/>
    </source>
</evidence>
<dbReference type="EMBL" id="KV875108">
    <property type="protein sequence ID" value="OIW23089.1"/>
    <property type="molecule type" value="Genomic_DNA"/>
</dbReference>
<evidence type="ECO:0000313" key="2">
    <source>
        <dbReference type="EMBL" id="OIW23089.1"/>
    </source>
</evidence>
<reference evidence="2 3" key="1">
    <citation type="submission" date="2016-10" db="EMBL/GenBank/DDBJ databases">
        <title>Draft genome sequence of Coniochaeta ligniaria NRRL30616, a lignocellulolytic fungus for bioabatement of inhibitors in plant biomass hydrolysates.</title>
        <authorList>
            <consortium name="DOE Joint Genome Institute"/>
            <person name="Jimenez D.J."/>
            <person name="Hector R.E."/>
            <person name="Riley R."/>
            <person name="Sun H."/>
            <person name="Grigoriev I.V."/>
            <person name="Van Elsas J.D."/>
            <person name="Nichols N.N."/>
        </authorList>
    </citation>
    <scope>NUCLEOTIDE SEQUENCE [LARGE SCALE GENOMIC DNA]</scope>
    <source>
        <strain evidence="2 3">NRRL 30616</strain>
    </source>
</reference>
<feature type="compositionally biased region" description="Polar residues" evidence="1">
    <location>
        <begin position="104"/>
        <end position="113"/>
    </location>
</feature>
<dbReference type="AlphaFoldDB" id="A0A1J7IPP4"/>
<feature type="compositionally biased region" description="Acidic residues" evidence="1">
    <location>
        <begin position="26"/>
        <end position="36"/>
    </location>
</feature>
<name>A0A1J7IPP4_9PEZI</name>
<protein>
    <submittedName>
        <fullName evidence="2">Uncharacterized protein</fullName>
    </submittedName>
</protein>